<keyword evidence="5 9" id="KW-0812">Transmembrane</keyword>
<dbReference type="AlphaFoldDB" id="A0A1M7S9T1"/>
<accession>A0A1M7S9T1</accession>
<feature type="compositionally biased region" description="Gly residues" evidence="8">
    <location>
        <begin position="1"/>
        <end position="30"/>
    </location>
</feature>
<comment type="subcellular location">
    <subcellularLocation>
        <location evidence="1">Cell membrane</location>
        <topology evidence="1">Multi-pass membrane protein</topology>
    </subcellularLocation>
</comment>
<evidence type="ECO:0000313" key="10">
    <source>
        <dbReference type="EMBL" id="SHN55367.1"/>
    </source>
</evidence>
<dbReference type="Proteomes" id="UP000184428">
    <property type="component" value="Unassembled WGS sequence"/>
</dbReference>
<reference evidence="10 11" key="1">
    <citation type="submission" date="2016-12" db="EMBL/GenBank/DDBJ databases">
        <authorList>
            <person name="Song W.-J."/>
            <person name="Kurnit D.M."/>
        </authorList>
    </citation>
    <scope>NUCLEOTIDE SEQUENCE [LARGE SCALE GENOMIC DNA]</scope>
    <source>
        <strain evidence="10 11">DSM 43162</strain>
    </source>
</reference>
<feature type="transmembrane region" description="Helical" evidence="9">
    <location>
        <begin position="182"/>
        <end position="199"/>
    </location>
</feature>
<protein>
    <submittedName>
        <fullName evidence="10">Predicted branched-chain amino acid permease (Azaleucine resistance)</fullName>
    </submittedName>
</protein>
<keyword evidence="4" id="KW-1003">Cell membrane</keyword>
<feature type="transmembrane region" description="Helical" evidence="9">
    <location>
        <begin position="155"/>
        <end position="176"/>
    </location>
</feature>
<evidence type="ECO:0000256" key="7">
    <source>
        <dbReference type="ARBA" id="ARBA00023136"/>
    </source>
</evidence>
<dbReference type="GO" id="GO:1903785">
    <property type="term" value="P:L-valine transmembrane transport"/>
    <property type="evidence" value="ECO:0007669"/>
    <property type="project" value="TreeGrafter"/>
</dbReference>
<evidence type="ECO:0000256" key="2">
    <source>
        <dbReference type="ARBA" id="ARBA00010735"/>
    </source>
</evidence>
<comment type="similarity">
    <text evidence="2">Belongs to the AzlC family.</text>
</comment>
<evidence type="ECO:0000256" key="3">
    <source>
        <dbReference type="ARBA" id="ARBA00022448"/>
    </source>
</evidence>
<evidence type="ECO:0000313" key="11">
    <source>
        <dbReference type="Proteomes" id="UP000184428"/>
    </source>
</evidence>
<dbReference type="Pfam" id="PF03591">
    <property type="entry name" value="AzlC"/>
    <property type="match status" value="1"/>
</dbReference>
<dbReference type="PANTHER" id="PTHR34979:SF1">
    <property type="entry name" value="INNER MEMBRANE PROTEIN YGAZ"/>
    <property type="match status" value="1"/>
</dbReference>
<evidence type="ECO:0000256" key="9">
    <source>
        <dbReference type="SAM" id="Phobius"/>
    </source>
</evidence>
<dbReference type="EMBL" id="FRDM01000002">
    <property type="protein sequence ID" value="SHN55367.1"/>
    <property type="molecule type" value="Genomic_DNA"/>
</dbReference>
<keyword evidence="7 9" id="KW-0472">Membrane</keyword>
<keyword evidence="6 9" id="KW-1133">Transmembrane helix</keyword>
<dbReference type="PANTHER" id="PTHR34979">
    <property type="entry name" value="INNER MEMBRANE PROTEIN YGAZ"/>
    <property type="match status" value="1"/>
</dbReference>
<name>A0A1M7S9T1_9ACTN</name>
<keyword evidence="3" id="KW-0813">Transport</keyword>
<organism evidence="10 11">
    <name type="scientific">Geodermatophilus obscurus</name>
    <dbReference type="NCBI Taxonomy" id="1861"/>
    <lineage>
        <taxon>Bacteria</taxon>
        <taxon>Bacillati</taxon>
        <taxon>Actinomycetota</taxon>
        <taxon>Actinomycetes</taxon>
        <taxon>Geodermatophilales</taxon>
        <taxon>Geodermatophilaceae</taxon>
        <taxon>Geodermatophilus</taxon>
    </lineage>
</organism>
<proteinExistence type="inferred from homology"/>
<evidence type="ECO:0000256" key="4">
    <source>
        <dbReference type="ARBA" id="ARBA00022475"/>
    </source>
</evidence>
<dbReference type="InterPro" id="IPR011606">
    <property type="entry name" value="Brnchd-chn_aa_trnsp_permease"/>
</dbReference>
<gene>
    <name evidence="10" type="ORF">SAMN05660350_00571</name>
</gene>
<sequence length="246" mass="24207">MVGGGTVGEGTVGEGTVGEGTVGGGDGSAGQGRSWREGLRDGAPYGAAAFVLAVSFGVVATDAGMPALAAIVMSALVYSGSGQFAALGIAGSGGGVGAAVGAATLVSSRFLPMGFALGPSLRGNRLRRALEGQATVDASWAMAARGDGRYDREYLFGHSAAQYVPWVAGTVVGVFVPVLDTRALGLDAVFPAFFLALLAAEVRDRLRLGVALAGGGIALALVPVAPPGLPVLAASAVALVGLRGPR</sequence>
<dbReference type="GO" id="GO:0005886">
    <property type="term" value="C:plasma membrane"/>
    <property type="evidence" value="ECO:0007669"/>
    <property type="project" value="UniProtKB-SubCell"/>
</dbReference>
<evidence type="ECO:0000256" key="8">
    <source>
        <dbReference type="SAM" id="MobiDB-lite"/>
    </source>
</evidence>
<evidence type="ECO:0000256" key="1">
    <source>
        <dbReference type="ARBA" id="ARBA00004651"/>
    </source>
</evidence>
<evidence type="ECO:0000256" key="6">
    <source>
        <dbReference type="ARBA" id="ARBA00022989"/>
    </source>
</evidence>
<feature type="region of interest" description="Disordered" evidence="8">
    <location>
        <begin position="1"/>
        <end position="36"/>
    </location>
</feature>
<evidence type="ECO:0000256" key="5">
    <source>
        <dbReference type="ARBA" id="ARBA00022692"/>
    </source>
</evidence>